<proteinExistence type="predicted"/>
<feature type="transmembrane region" description="Helical" evidence="1">
    <location>
        <begin position="133"/>
        <end position="151"/>
    </location>
</feature>
<feature type="transmembrane region" description="Helical" evidence="1">
    <location>
        <begin position="411"/>
        <end position="431"/>
    </location>
</feature>
<evidence type="ECO:0000313" key="4">
    <source>
        <dbReference type="Proteomes" id="UP001597197"/>
    </source>
</evidence>
<accession>A0ABW4QPA6</accession>
<dbReference type="InterPro" id="IPR046278">
    <property type="entry name" value="DUF6311"/>
</dbReference>
<dbReference type="Proteomes" id="UP001597197">
    <property type="component" value="Unassembled WGS sequence"/>
</dbReference>
<protein>
    <recommendedName>
        <fullName evidence="2">DUF6311 domain-containing protein</fullName>
    </recommendedName>
</protein>
<dbReference type="Pfam" id="PF19830">
    <property type="entry name" value="DUF6311"/>
    <property type="match status" value="1"/>
</dbReference>
<comment type="caution">
    <text evidence="3">The sequence shown here is derived from an EMBL/GenBank/DDBJ whole genome shotgun (WGS) entry which is preliminary data.</text>
</comment>
<feature type="transmembrane region" description="Helical" evidence="1">
    <location>
        <begin position="100"/>
        <end position="126"/>
    </location>
</feature>
<evidence type="ECO:0000313" key="3">
    <source>
        <dbReference type="EMBL" id="MFD1871134.1"/>
    </source>
</evidence>
<evidence type="ECO:0000256" key="1">
    <source>
        <dbReference type="SAM" id="Phobius"/>
    </source>
</evidence>
<name>A0ABW4QPA6_9BACT</name>
<keyword evidence="1" id="KW-0812">Transmembrane</keyword>
<feature type="transmembrane region" description="Helical" evidence="1">
    <location>
        <begin position="300"/>
        <end position="322"/>
    </location>
</feature>
<feature type="transmembrane region" description="Helical" evidence="1">
    <location>
        <begin position="382"/>
        <end position="399"/>
    </location>
</feature>
<sequence length="766" mass="85089">MLRTFFRRPVLGALLVGLLAAGILARLFPGMLRYPSAYLSATGDGLKNYYVVAYYARYDHGLLFTGMNYPRGEHVNYPDMQPLLALPLAWLRDLGLPWAAAYSVGFINLGMLLALGATAVMLYLLLRRLPLPGWYAGLAALLITFLAPQVLRFQAHMSLSYACIVPVQWYCLVRMQAAPRRWGWPVALGLFNLAVGLLAAYHLGIGSLWLLAFVPVLGWQQGWRRSAPLLLRVVTTALVPMLVFWAGLKLTDPITDRPPNPWGLFVARSSFTGVFSPYDSPLREAWRYFFPSTDPSWEGAAYVGLVGGLVLLFSVVLAARYLGRGQWRRVVRPVLPAPLRTGLWAATLLLLFAMAYPFYLPALRDYVWLLGPLKQFRALGRFAWPFYYVFATYAAYYVYRLWRYLRQRRAAAFAWGWLAPLLLLWGLEAWWHVQPVATAEEASPAAQAFIGEEGNFRHLLGWTKYSPESFQAIIPLPYFCIGTDKIAIEGGDATRYQAYKASLNLHLPLLNMLMSRSSVHETLGLVQLLSSLLVPKSLLPKLPSAKPILLVVAAGPLTPAEQRLVSLGQLIKATPEVSLYALPVAALAATSLAAERAKATALLPRLTPTNGLYTSTGRGALHLAFDRSPDRRGRLGPGAFSEPRETFSTLYDGPLPTPADTGRYEASVWVNATTGYGLGNMQVKLYQHGQQLDHQVADTRVSTEVLGDWVRVAVVFRRPPAADRLEIVYDGHDLLADDLLVRPLGTDVYWRDAQGQLVLNGYPLGD</sequence>
<keyword evidence="4" id="KW-1185">Reference proteome</keyword>
<evidence type="ECO:0000259" key="2">
    <source>
        <dbReference type="Pfam" id="PF19830"/>
    </source>
</evidence>
<feature type="transmembrane region" description="Helical" evidence="1">
    <location>
        <begin position="343"/>
        <end position="362"/>
    </location>
</feature>
<gene>
    <name evidence="3" type="ORF">ACFSDX_01755</name>
</gene>
<dbReference type="EMBL" id="JBHUFD010000001">
    <property type="protein sequence ID" value="MFD1871134.1"/>
    <property type="molecule type" value="Genomic_DNA"/>
</dbReference>
<feature type="transmembrane region" description="Helical" evidence="1">
    <location>
        <begin position="229"/>
        <end position="248"/>
    </location>
</feature>
<dbReference type="RefSeq" id="WP_382311472.1">
    <property type="nucleotide sequence ID" value="NZ_JBHUFD010000001.1"/>
</dbReference>
<feature type="domain" description="DUF6311" evidence="2">
    <location>
        <begin position="31"/>
        <end position="408"/>
    </location>
</feature>
<keyword evidence="1" id="KW-1133">Transmembrane helix</keyword>
<organism evidence="3 4">
    <name type="scientific">Hymenobacter bucti</name>
    <dbReference type="NCBI Taxonomy" id="1844114"/>
    <lineage>
        <taxon>Bacteria</taxon>
        <taxon>Pseudomonadati</taxon>
        <taxon>Bacteroidota</taxon>
        <taxon>Cytophagia</taxon>
        <taxon>Cytophagales</taxon>
        <taxon>Hymenobacteraceae</taxon>
        <taxon>Hymenobacter</taxon>
    </lineage>
</organism>
<reference evidence="4" key="1">
    <citation type="journal article" date="2019" name="Int. J. Syst. Evol. Microbiol.">
        <title>The Global Catalogue of Microorganisms (GCM) 10K type strain sequencing project: providing services to taxonomists for standard genome sequencing and annotation.</title>
        <authorList>
            <consortium name="The Broad Institute Genomics Platform"/>
            <consortium name="The Broad Institute Genome Sequencing Center for Infectious Disease"/>
            <person name="Wu L."/>
            <person name="Ma J."/>
        </authorList>
    </citation>
    <scope>NUCLEOTIDE SEQUENCE [LARGE SCALE GENOMIC DNA]</scope>
    <source>
        <strain evidence="4">CGMCC 1.15795</strain>
    </source>
</reference>
<keyword evidence="1" id="KW-0472">Membrane</keyword>
<feature type="transmembrane region" description="Helical" evidence="1">
    <location>
        <begin position="190"/>
        <end position="217"/>
    </location>
</feature>